<dbReference type="RefSeq" id="WP_404633147.1">
    <property type="nucleotide sequence ID" value="NZ_JADIKM010000003.1"/>
</dbReference>
<dbReference type="EMBL" id="JADIKM010000003">
    <property type="protein sequence ID" value="MFK2904537.1"/>
    <property type="molecule type" value="Genomic_DNA"/>
</dbReference>
<organism evidence="1 2">
    <name type="scientific">Dyella ginsengisoli</name>
    <dbReference type="NCBI Taxonomy" id="363848"/>
    <lineage>
        <taxon>Bacteria</taxon>
        <taxon>Pseudomonadati</taxon>
        <taxon>Pseudomonadota</taxon>
        <taxon>Gammaproteobacteria</taxon>
        <taxon>Lysobacterales</taxon>
        <taxon>Rhodanobacteraceae</taxon>
        <taxon>Dyella</taxon>
    </lineage>
</organism>
<name>A0ABW8JXM5_9GAMM</name>
<gene>
    <name evidence="1" type="ORF">ISP17_11225</name>
</gene>
<proteinExistence type="predicted"/>
<evidence type="ECO:0000313" key="2">
    <source>
        <dbReference type="Proteomes" id="UP001620460"/>
    </source>
</evidence>
<comment type="caution">
    <text evidence="1">The sequence shown here is derived from an EMBL/GenBank/DDBJ whole genome shotgun (WGS) entry which is preliminary data.</text>
</comment>
<keyword evidence="2" id="KW-1185">Reference proteome</keyword>
<reference evidence="1 2" key="1">
    <citation type="submission" date="2020-10" db="EMBL/GenBank/DDBJ databases">
        <title>Phylogeny of dyella-like bacteria.</title>
        <authorList>
            <person name="Fu J."/>
        </authorList>
    </citation>
    <scope>NUCLEOTIDE SEQUENCE [LARGE SCALE GENOMIC DNA]</scope>
    <source>
        <strain evidence="1 2">Gsoil3046</strain>
    </source>
</reference>
<protein>
    <submittedName>
        <fullName evidence="1">Uncharacterized protein</fullName>
    </submittedName>
</protein>
<dbReference type="Proteomes" id="UP001620460">
    <property type="component" value="Unassembled WGS sequence"/>
</dbReference>
<accession>A0ABW8JXM5</accession>
<sequence>MKATELIEVLQKMVAEHGDRDVYTWAPDECWIRLTEVEVFGEDDQPNRRDDHYKIGDFHV</sequence>
<evidence type="ECO:0000313" key="1">
    <source>
        <dbReference type="EMBL" id="MFK2904537.1"/>
    </source>
</evidence>